<dbReference type="Gene3D" id="2.40.30.10">
    <property type="entry name" value="Translation factors"/>
    <property type="match status" value="1"/>
</dbReference>
<evidence type="ECO:0000313" key="3">
    <source>
        <dbReference type="EMBL" id="PXX44964.1"/>
    </source>
</evidence>
<evidence type="ECO:0000256" key="1">
    <source>
        <dbReference type="ARBA" id="ARBA00035644"/>
    </source>
</evidence>
<protein>
    <submittedName>
        <fullName evidence="3">NADPH-dependent ferric siderophore reductase</fullName>
    </submittedName>
</protein>
<comment type="similarity">
    <text evidence="1">Belongs to the SIP oxidoreductase family.</text>
</comment>
<name>A0A318JD32_9BURK</name>
<dbReference type="EMBL" id="QJKB01000002">
    <property type="protein sequence ID" value="PXX44964.1"/>
    <property type="molecule type" value="Genomic_DNA"/>
</dbReference>
<dbReference type="CDD" id="cd06193">
    <property type="entry name" value="siderophore_interacting"/>
    <property type="match status" value="1"/>
</dbReference>
<dbReference type="Proteomes" id="UP000247792">
    <property type="component" value="Unassembled WGS sequence"/>
</dbReference>
<dbReference type="InterPro" id="IPR017938">
    <property type="entry name" value="Riboflavin_synthase-like_b-brl"/>
</dbReference>
<comment type="caution">
    <text evidence="3">The sequence shown here is derived from an EMBL/GenBank/DDBJ whole genome shotgun (WGS) entry which is preliminary data.</text>
</comment>
<dbReference type="Pfam" id="PF08021">
    <property type="entry name" value="FAD_binding_9"/>
    <property type="match status" value="1"/>
</dbReference>
<keyword evidence="4" id="KW-1185">Reference proteome</keyword>
<dbReference type="InterPro" id="IPR013113">
    <property type="entry name" value="SIP_FAD-bd"/>
</dbReference>
<gene>
    <name evidence="3" type="ORF">DFR42_102176</name>
</gene>
<dbReference type="GO" id="GO:0016491">
    <property type="term" value="F:oxidoreductase activity"/>
    <property type="evidence" value="ECO:0007669"/>
    <property type="project" value="InterPro"/>
</dbReference>
<dbReference type="InterPro" id="IPR007037">
    <property type="entry name" value="SIP_rossman_dom"/>
</dbReference>
<dbReference type="PANTHER" id="PTHR30157:SF0">
    <property type="entry name" value="NADPH-DEPENDENT FERRIC-CHELATE REDUCTASE"/>
    <property type="match status" value="1"/>
</dbReference>
<dbReference type="OrthoDB" id="9814826at2"/>
<dbReference type="InterPro" id="IPR039261">
    <property type="entry name" value="FNR_nucleotide-bd"/>
</dbReference>
<proteinExistence type="inferred from homology"/>
<organism evidence="3 4">
    <name type="scientific">Undibacterium pigrum</name>
    <dbReference type="NCBI Taxonomy" id="401470"/>
    <lineage>
        <taxon>Bacteria</taxon>
        <taxon>Pseudomonadati</taxon>
        <taxon>Pseudomonadota</taxon>
        <taxon>Betaproteobacteria</taxon>
        <taxon>Burkholderiales</taxon>
        <taxon>Oxalobacteraceae</taxon>
        <taxon>Undibacterium</taxon>
    </lineage>
</organism>
<evidence type="ECO:0000313" key="4">
    <source>
        <dbReference type="Proteomes" id="UP000247792"/>
    </source>
</evidence>
<dbReference type="InterPro" id="IPR039374">
    <property type="entry name" value="SIP_fam"/>
</dbReference>
<dbReference type="InterPro" id="IPR017927">
    <property type="entry name" value="FAD-bd_FR_type"/>
</dbReference>
<dbReference type="SUPFAM" id="SSF63380">
    <property type="entry name" value="Riboflavin synthase domain-like"/>
    <property type="match status" value="1"/>
</dbReference>
<reference evidence="3 4" key="1">
    <citation type="submission" date="2018-05" db="EMBL/GenBank/DDBJ databases">
        <title>Genomic Encyclopedia of Type Strains, Phase IV (KMG-IV): sequencing the most valuable type-strain genomes for metagenomic binning, comparative biology and taxonomic classification.</title>
        <authorList>
            <person name="Goeker M."/>
        </authorList>
    </citation>
    <scope>NUCLEOTIDE SEQUENCE [LARGE SCALE GENOMIC DNA]</scope>
    <source>
        <strain evidence="3 4">DSM 19792</strain>
    </source>
</reference>
<dbReference type="Gene3D" id="3.40.50.80">
    <property type="entry name" value="Nucleotide-binding domain of ferredoxin-NADP reductase (FNR) module"/>
    <property type="match status" value="1"/>
</dbReference>
<sequence length="245" mass="26693">MSIASETSRVQRVRHEIKRRNLQVVRVESPTPHFRRITLSGADLPGFISASFDDHLKLILGADSDNVVMRDYTPRHYDATKGELVLEFSIHGDGPAAAWASQADVGHSVTVAGPRGSLVIPTDYDWHLLAGDETALPAISRRLEELPAGVRAIVILQVPPAERRELSSAADISIVWVDSAQEFLDTLRALPLPAGDGYAWCAGEAATMAATRRILAEEKGHAGTAMRVAAYWKHGLIAHHENLES</sequence>
<evidence type="ECO:0000259" key="2">
    <source>
        <dbReference type="PROSITE" id="PS51384"/>
    </source>
</evidence>
<accession>A0A318JD32</accession>
<dbReference type="PANTHER" id="PTHR30157">
    <property type="entry name" value="FERRIC REDUCTASE, NADPH-DEPENDENT"/>
    <property type="match status" value="1"/>
</dbReference>
<feature type="domain" description="FAD-binding FR-type" evidence="2">
    <location>
        <begin position="17"/>
        <end position="121"/>
    </location>
</feature>
<dbReference type="Pfam" id="PF04954">
    <property type="entry name" value="SIP"/>
    <property type="match status" value="1"/>
</dbReference>
<dbReference type="AlphaFoldDB" id="A0A318JD32"/>
<dbReference type="RefSeq" id="WP_110254450.1">
    <property type="nucleotide sequence ID" value="NZ_QJKB01000002.1"/>
</dbReference>
<dbReference type="PROSITE" id="PS51384">
    <property type="entry name" value="FAD_FR"/>
    <property type="match status" value="1"/>
</dbReference>